<proteinExistence type="predicted"/>
<dbReference type="EMBL" id="JAPMOS010000269">
    <property type="protein sequence ID" value="KAJ4453391.1"/>
    <property type="molecule type" value="Genomic_DNA"/>
</dbReference>
<evidence type="ECO:0000313" key="2">
    <source>
        <dbReference type="Proteomes" id="UP001141327"/>
    </source>
</evidence>
<name>A0ABQ8U6B7_9EUKA</name>
<keyword evidence="2" id="KW-1185">Reference proteome</keyword>
<organism evidence="1 2">
    <name type="scientific">Paratrimastix pyriformis</name>
    <dbReference type="NCBI Taxonomy" id="342808"/>
    <lineage>
        <taxon>Eukaryota</taxon>
        <taxon>Metamonada</taxon>
        <taxon>Preaxostyla</taxon>
        <taxon>Paratrimastigidae</taxon>
        <taxon>Paratrimastix</taxon>
    </lineage>
</organism>
<accession>A0ABQ8U6B7</accession>
<sequence>MMAGPAIWTSCSYGGTPSSVLQSRIRWLIPERKAVETRSRASGDKESADIWHCLEGSARLDTSPFSGFSD</sequence>
<evidence type="ECO:0000313" key="1">
    <source>
        <dbReference type="EMBL" id="KAJ4453391.1"/>
    </source>
</evidence>
<reference evidence="1" key="1">
    <citation type="journal article" date="2022" name="bioRxiv">
        <title>Genomics of Preaxostyla Flagellates Illuminates Evolutionary Transitions and the Path Towards Mitochondrial Loss.</title>
        <authorList>
            <person name="Novak L.V.F."/>
            <person name="Treitli S.C."/>
            <person name="Pyrih J."/>
            <person name="Halakuc P."/>
            <person name="Pipaliya S.V."/>
            <person name="Vacek V."/>
            <person name="Brzon O."/>
            <person name="Soukal P."/>
            <person name="Eme L."/>
            <person name="Dacks J.B."/>
            <person name="Karnkowska A."/>
            <person name="Elias M."/>
            <person name="Hampl V."/>
        </authorList>
    </citation>
    <scope>NUCLEOTIDE SEQUENCE</scope>
    <source>
        <strain evidence="1">RCP-MX</strain>
    </source>
</reference>
<dbReference type="Proteomes" id="UP001141327">
    <property type="component" value="Unassembled WGS sequence"/>
</dbReference>
<comment type="caution">
    <text evidence="1">The sequence shown here is derived from an EMBL/GenBank/DDBJ whole genome shotgun (WGS) entry which is preliminary data.</text>
</comment>
<gene>
    <name evidence="1" type="ORF">PAPYR_12150</name>
</gene>
<protein>
    <submittedName>
        <fullName evidence="1">Uncharacterized protein</fullName>
    </submittedName>
</protein>